<dbReference type="GO" id="GO:0030623">
    <property type="term" value="F:U5 snRNA binding"/>
    <property type="evidence" value="ECO:0007669"/>
    <property type="project" value="TreeGrafter"/>
</dbReference>
<evidence type="ECO:0000256" key="10">
    <source>
        <dbReference type="ARBA" id="ARBA00045974"/>
    </source>
</evidence>
<comment type="function">
    <text evidence="10">Required for pre-mRNA splicing as component of the spliceosome, including pre-catalytic, catalytic and post-catalytic spliceosomal complexes. Component of the U5 snRNP and the U4/U6-U5 tri-snRNP complex, a building block of the spliceosome. As a component of the minor spliceosome, involved in the splicing of U12-type introns in pre-mRNAs.</text>
</comment>
<evidence type="ECO:0000256" key="2">
    <source>
        <dbReference type="ARBA" id="ARBA00018774"/>
    </source>
</evidence>
<dbReference type="InterPro" id="IPR004161">
    <property type="entry name" value="EFTu-like_2"/>
</dbReference>
<dbReference type="GO" id="GO:0000398">
    <property type="term" value="P:mRNA splicing, via spliceosome"/>
    <property type="evidence" value="ECO:0007669"/>
    <property type="project" value="TreeGrafter"/>
</dbReference>
<comment type="subcellular location">
    <subcellularLocation>
        <location evidence="1">Nucleus</location>
    </subcellularLocation>
</comment>
<dbReference type="Ensembl" id="ENSACUT00000017647.1">
    <property type="protein sequence ID" value="ENSACUP00000016544.1"/>
    <property type="gene ID" value="ENSACUG00000010838.1"/>
</dbReference>
<evidence type="ECO:0000256" key="5">
    <source>
        <dbReference type="ARBA" id="ARBA00022741"/>
    </source>
</evidence>
<evidence type="ECO:0000313" key="13">
    <source>
        <dbReference type="Proteomes" id="UP000472269"/>
    </source>
</evidence>
<dbReference type="CDD" id="cd04098">
    <property type="entry name" value="eEF2_C_snRNP"/>
    <property type="match status" value="1"/>
</dbReference>
<dbReference type="InterPro" id="IPR000640">
    <property type="entry name" value="EFG_V-like"/>
</dbReference>
<dbReference type="CDD" id="cd16264">
    <property type="entry name" value="snRNP_III"/>
    <property type="match status" value="1"/>
</dbReference>
<keyword evidence="8" id="KW-0539">Nucleus</keyword>
<dbReference type="FunFam" id="2.40.30.10:FF:000029">
    <property type="entry name" value="116 kDa U5 small nuclear ribonucleoprotein component"/>
    <property type="match status" value="1"/>
</dbReference>
<dbReference type="Gene3D" id="3.30.70.870">
    <property type="entry name" value="Elongation Factor G (Translational Gtpase), domain 3"/>
    <property type="match status" value="1"/>
</dbReference>
<dbReference type="Proteomes" id="UP000472269">
    <property type="component" value="Unplaced"/>
</dbReference>
<dbReference type="GO" id="GO:0005829">
    <property type="term" value="C:cytosol"/>
    <property type="evidence" value="ECO:0007669"/>
    <property type="project" value="TreeGrafter"/>
</dbReference>
<dbReference type="PROSITE" id="PS51722">
    <property type="entry name" value="G_TR_2"/>
    <property type="match status" value="1"/>
</dbReference>
<dbReference type="SUPFAM" id="SSF54980">
    <property type="entry name" value="EF-G C-terminal domain-like"/>
    <property type="match status" value="2"/>
</dbReference>
<dbReference type="InterPro" id="IPR035655">
    <property type="entry name" value="U5-116kDa_C"/>
</dbReference>
<dbReference type="PANTHER" id="PTHR42908:SF6">
    <property type="entry name" value="116 KDA U5 SMALL NUCLEAR RIBONUCLEOPROTEIN COMPONENT"/>
    <property type="match status" value="1"/>
</dbReference>
<protein>
    <recommendedName>
        <fullName evidence="2">116 kDa U5 small nuclear ribonucleoprotein component</fullName>
    </recommendedName>
    <alternativeName>
        <fullName evidence="9">U5 snRNP-specific protein, 116 kDa</fullName>
    </alternativeName>
</protein>
<dbReference type="PRINTS" id="PR00315">
    <property type="entry name" value="ELONGATNFCT"/>
</dbReference>
<reference evidence="12" key="2">
    <citation type="submission" date="2025-09" db="UniProtKB">
        <authorList>
            <consortium name="Ensembl"/>
        </authorList>
    </citation>
    <scope>IDENTIFICATION</scope>
</reference>
<dbReference type="GO" id="GO:0046540">
    <property type="term" value="C:U4/U6 x U5 tri-snRNP complex"/>
    <property type="evidence" value="ECO:0007669"/>
    <property type="project" value="TreeGrafter"/>
</dbReference>
<sequence>SLPSSVNESLERIQGAPWIDSVGETAPTFLRHSRSLQESFVFCSCSFLADLMDNSELIRNVTLCGHLHHGKTCFVDCLIEQTHPEIRKRYDQDLCYTDILFTEQERGVGIKSTPVTIVLPDTKGKSFLFNIIDTPAPFCVVSFSDEVTAGLRISDGVVLFIDAAEGVMLNTERLIKHAVQERLAVTVCINKIDRLILELKLPPTDAYYKLRHIVDEVNGLISMYSTDENLVLSPLLGNVCFSSSQYSICFTLGSFAKIYADTYGDINYQEFAKRLWGDIYFNPKTRKFTKKAPTSSSQRSFVEFILEPLYKILAQQPRAEHYPVVSGACGTRLSHPAVGSVSVSRLYFERGLFPFPGKGPLMCHTTKMYSTDDGVQFHAFGRVLSGTIHAGQPVKVLGENYTLEDEEDSQICTVGRLWISVARYHIEVNRVPAGNWVLIEGVDQPIVKTATVTEPRGNEEAQIFRPLKFNTTSVIKIAVEPVNPSELPKMLDGLRKVNKSYPSLTTKVEESGEHVILGTGELYLDCVMHDLRKMYSEIDIKVADPVVTFCETVVETSSLKCFAETPNKKNKITMIAEPLEKGLAEDIENEVVQITWNRKKLGEFFQTKYDWDLLAARSIWAFGPDATGPNILVDDTLPSEVDKSLLGSVKDSIVQGFQWGTREGPLCDELIRNVKFKILDAVIAQEPLHRGGGQIIPTARRVVYSAFLMATPRLMEPYYFVEVQAPADCVSAVYTVLARRRGHVTQDAPIPGSPLYTIKAFIPAIDSFGFETDLRTHTQGQAFSLSVFHHWQIVPGDPLDKSIVIRPLEPQPAPHLAREFMIKTRRRKGLSEDVSISKFFDDPMLLELAKQDVVLNYPM</sequence>
<dbReference type="CDD" id="cd01683">
    <property type="entry name" value="EF2_IV_snRNP"/>
    <property type="match status" value="1"/>
</dbReference>
<dbReference type="InterPro" id="IPR035647">
    <property type="entry name" value="EFG_III/V"/>
</dbReference>
<evidence type="ECO:0000256" key="4">
    <source>
        <dbReference type="ARBA" id="ARBA00022728"/>
    </source>
</evidence>
<keyword evidence="3" id="KW-0507">mRNA processing</keyword>
<reference evidence="12" key="1">
    <citation type="submission" date="2025-08" db="UniProtKB">
        <authorList>
            <consortium name="Ensembl"/>
        </authorList>
    </citation>
    <scope>IDENTIFICATION</scope>
</reference>
<dbReference type="InterPro" id="IPR027417">
    <property type="entry name" value="P-loop_NTPase"/>
</dbReference>
<feature type="domain" description="Tr-type G" evidence="11">
    <location>
        <begin position="56"/>
        <end position="320"/>
    </location>
</feature>
<dbReference type="FunFam" id="3.30.230.10:FF:000009">
    <property type="entry name" value="116 kDa U5 small nuclear ribonucleoprotein component"/>
    <property type="match status" value="1"/>
</dbReference>
<proteinExistence type="predicted"/>
<keyword evidence="7" id="KW-0508">mRNA splicing</keyword>
<evidence type="ECO:0000256" key="1">
    <source>
        <dbReference type="ARBA" id="ARBA00004123"/>
    </source>
</evidence>
<dbReference type="FunFam" id="3.40.50.300:FF:000574">
    <property type="entry name" value="116 kDa U5 small nuclear ribonucleoprotein component"/>
    <property type="match status" value="1"/>
</dbReference>
<dbReference type="Pfam" id="PF14492">
    <property type="entry name" value="EFG_III"/>
    <property type="match status" value="1"/>
</dbReference>
<dbReference type="FunFam" id="3.30.70.870:FF:000002">
    <property type="entry name" value="Translation elongation factor 2"/>
    <property type="match status" value="1"/>
</dbReference>
<keyword evidence="13" id="KW-1185">Reference proteome</keyword>
<dbReference type="GO" id="GO:0071007">
    <property type="term" value="C:U2-type catalytic step 2 spliceosome"/>
    <property type="evidence" value="ECO:0007669"/>
    <property type="project" value="TreeGrafter"/>
</dbReference>
<dbReference type="SMART" id="SM00889">
    <property type="entry name" value="EFG_IV"/>
    <property type="match status" value="1"/>
</dbReference>
<dbReference type="Pfam" id="PF00679">
    <property type="entry name" value="EFG_C"/>
    <property type="match status" value="1"/>
</dbReference>
<dbReference type="SUPFAM" id="SSF50447">
    <property type="entry name" value="Translation proteins"/>
    <property type="match status" value="1"/>
</dbReference>
<dbReference type="Pfam" id="PF00009">
    <property type="entry name" value="GTP_EFTU"/>
    <property type="match status" value="1"/>
</dbReference>
<dbReference type="SUPFAM" id="SSF52540">
    <property type="entry name" value="P-loop containing nucleoside triphosphate hydrolases"/>
    <property type="match status" value="1"/>
</dbReference>
<dbReference type="Pfam" id="PF03764">
    <property type="entry name" value="EFG_IV"/>
    <property type="match status" value="1"/>
</dbReference>
<dbReference type="InterPro" id="IPR009000">
    <property type="entry name" value="Transl_B-barrel_sf"/>
</dbReference>
<evidence type="ECO:0000259" key="11">
    <source>
        <dbReference type="PROSITE" id="PS51722"/>
    </source>
</evidence>
<dbReference type="AlphaFoldDB" id="A0A663MX59"/>
<dbReference type="Gene3D" id="3.30.230.10">
    <property type="match status" value="1"/>
</dbReference>
<accession>A0A663MX59</accession>
<dbReference type="CDD" id="cd04090">
    <property type="entry name" value="EF2_II_snRNP"/>
    <property type="match status" value="1"/>
</dbReference>
<dbReference type="CDD" id="cd04167">
    <property type="entry name" value="Snu114p"/>
    <property type="match status" value="1"/>
</dbReference>
<dbReference type="PANTHER" id="PTHR42908">
    <property type="entry name" value="TRANSLATION ELONGATION FACTOR-RELATED"/>
    <property type="match status" value="1"/>
</dbReference>
<dbReference type="InterPro" id="IPR014721">
    <property type="entry name" value="Ribsml_uS5_D2-typ_fold_subgr"/>
</dbReference>
<evidence type="ECO:0000256" key="8">
    <source>
        <dbReference type="ARBA" id="ARBA00023242"/>
    </source>
</evidence>
<evidence type="ECO:0000256" key="9">
    <source>
        <dbReference type="ARBA" id="ARBA00031432"/>
    </source>
</evidence>
<keyword evidence="6" id="KW-0342">GTP-binding</keyword>
<keyword evidence="4" id="KW-0747">Spliceosome</keyword>
<dbReference type="FunFam" id="3.30.70.240:FF:000004">
    <property type="entry name" value="116 kDa U5 small nuclear ribonucleoprotein"/>
    <property type="match status" value="1"/>
</dbReference>
<dbReference type="SUPFAM" id="SSF54211">
    <property type="entry name" value="Ribosomal protein S5 domain 2-like"/>
    <property type="match status" value="1"/>
</dbReference>
<dbReference type="InterPro" id="IPR000795">
    <property type="entry name" value="T_Tr_GTP-bd_dom"/>
</dbReference>
<dbReference type="InterPro" id="IPR041095">
    <property type="entry name" value="EFG_II"/>
</dbReference>
<dbReference type="Gene3D" id="3.30.70.240">
    <property type="match status" value="1"/>
</dbReference>
<dbReference type="GO" id="GO:0005525">
    <property type="term" value="F:GTP binding"/>
    <property type="evidence" value="ECO:0007669"/>
    <property type="project" value="UniProtKB-KW"/>
</dbReference>
<gene>
    <name evidence="12" type="primary">EFTUD2</name>
</gene>
<dbReference type="InterPro" id="IPR005517">
    <property type="entry name" value="Transl_elong_EFG/EF2_IV"/>
</dbReference>
<dbReference type="Gene3D" id="3.40.50.300">
    <property type="entry name" value="P-loop containing nucleotide triphosphate hydrolases"/>
    <property type="match status" value="1"/>
</dbReference>
<dbReference type="Pfam" id="PF03144">
    <property type="entry name" value="GTP_EFTU_D2"/>
    <property type="match status" value="1"/>
</dbReference>
<dbReference type="InterPro" id="IPR044121">
    <property type="entry name" value="Snu114_GTP-bd"/>
</dbReference>
<evidence type="ECO:0000256" key="6">
    <source>
        <dbReference type="ARBA" id="ARBA00023134"/>
    </source>
</evidence>
<evidence type="ECO:0000256" key="3">
    <source>
        <dbReference type="ARBA" id="ARBA00022664"/>
    </source>
</evidence>
<keyword evidence="5" id="KW-0547">Nucleotide-binding</keyword>
<dbReference type="InterPro" id="IPR020568">
    <property type="entry name" value="Ribosomal_Su5_D2-typ_SF"/>
</dbReference>
<dbReference type="Gene3D" id="2.40.30.10">
    <property type="entry name" value="Translation factors"/>
    <property type="match status" value="1"/>
</dbReference>
<evidence type="ECO:0000256" key="7">
    <source>
        <dbReference type="ARBA" id="ARBA00023187"/>
    </source>
</evidence>
<dbReference type="GO" id="GO:0003924">
    <property type="term" value="F:GTPase activity"/>
    <property type="evidence" value="ECO:0007669"/>
    <property type="project" value="InterPro"/>
</dbReference>
<dbReference type="SMART" id="SM00838">
    <property type="entry name" value="EFG_C"/>
    <property type="match status" value="1"/>
</dbReference>
<name>A0A663MX59_ATHCN</name>
<evidence type="ECO:0000313" key="12">
    <source>
        <dbReference type="Ensembl" id="ENSACUP00000016544.1"/>
    </source>
</evidence>
<organism evidence="12 13">
    <name type="scientific">Athene cunicularia</name>
    <name type="common">Burrowing owl</name>
    <name type="synonym">Speotyto cunicularia</name>
    <dbReference type="NCBI Taxonomy" id="194338"/>
    <lineage>
        <taxon>Eukaryota</taxon>
        <taxon>Metazoa</taxon>
        <taxon>Chordata</taxon>
        <taxon>Craniata</taxon>
        <taxon>Vertebrata</taxon>
        <taxon>Euteleostomi</taxon>
        <taxon>Archelosauria</taxon>
        <taxon>Archosauria</taxon>
        <taxon>Dinosauria</taxon>
        <taxon>Saurischia</taxon>
        <taxon>Theropoda</taxon>
        <taxon>Coelurosauria</taxon>
        <taxon>Aves</taxon>
        <taxon>Neognathae</taxon>
        <taxon>Neoaves</taxon>
        <taxon>Telluraves</taxon>
        <taxon>Strigiformes</taxon>
        <taxon>Strigidae</taxon>
        <taxon>Athene</taxon>
    </lineage>
</organism>